<sequence length="66" mass="7597">MDHQKGLRGGVELAVTEGLWTSRHNIANILIWIRRLPQGELCIGTASILLVKQALYWFQKIIKERI</sequence>
<name>A0A0E9WFM0_ANGAN</name>
<accession>A0A0E9WFM0</accession>
<protein>
    <submittedName>
        <fullName evidence="1">Uncharacterized protein</fullName>
    </submittedName>
</protein>
<proteinExistence type="predicted"/>
<dbReference type="AlphaFoldDB" id="A0A0E9WFM0"/>
<evidence type="ECO:0000313" key="1">
    <source>
        <dbReference type="EMBL" id="JAH89096.1"/>
    </source>
</evidence>
<organism evidence="1">
    <name type="scientific">Anguilla anguilla</name>
    <name type="common">European freshwater eel</name>
    <name type="synonym">Muraena anguilla</name>
    <dbReference type="NCBI Taxonomy" id="7936"/>
    <lineage>
        <taxon>Eukaryota</taxon>
        <taxon>Metazoa</taxon>
        <taxon>Chordata</taxon>
        <taxon>Craniata</taxon>
        <taxon>Vertebrata</taxon>
        <taxon>Euteleostomi</taxon>
        <taxon>Actinopterygii</taxon>
        <taxon>Neopterygii</taxon>
        <taxon>Teleostei</taxon>
        <taxon>Anguilliformes</taxon>
        <taxon>Anguillidae</taxon>
        <taxon>Anguilla</taxon>
    </lineage>
</organism>
<dbReference type="EMBL" id="GBXM01019481">
    <property type="protein sequence ID" value="JAH89096.1"/>
    <property type="molecule type" value="Transcribed_RNA"/>
</dbReference>
<reference evidence="1" key="1">
    <citation type="submission" date="2014-11" db="EMBL/GenBank/DDBJ databases">
        <authorList>
            <person name="Amaro Gonzalez C."/>
        </authorList>
    </citation>
    <scope>NUCLEOTIDE SEQUENCE</scope>
</reference>
<reference evidence="1" key="2">
    <citation type="journal article" date="2015" name="Fish Shellfish Immunol.">
        <title>Early steps in the European eel (Anguilla anguilla)-Vibrio vulnificus interaction in the gills: Role of the RtxA13 toxin.</title>
        <authorList>
            <person name="Callol A."/>
            <person name="Pajuelo D."/>
            <person name="Ebbesson L."/>
            <person name="Teles M."/>
            <person name="MacKenzie S."/>
            <person name="Amaro C."/>
        </authorList>
    </citation>
    <scope>NUCLEOTIDE SEQUENCE</scope>
</reference>